<dbReference type="AlphaFoldDB" id="A0A7Z7LHR5"/>
<comment type="cofactor">
    <cofactor evidence="1">
        <name>Zn(2+)</name>
        <dbReference type="ChEBI" id="CHEBI:29105"/>
    </cofactor>
</comment>
<dbReference type="InterPro" id="IPR017706">
    <property type="entry name" value="Peptidase_M20/DapE_YgeY"/>
</dbReference>
<gene>
    <name evidence="6" type="primary">ygeY</name>
    <name evidence="6" type="ORF">MESINF_2766</name>
</gene>
<feature type="domain" description="Peptidase M20 dimerisation" evidence="5">
    <location>
        <begin position="178"/>
        <end position="279"/>
    </location>
</feature>
<dbReference type="PANTHER" id="PTHR43808">
    <property type="entry name" value="ACETYLORNITHINE DEACETYLASE"/>
    <property type="match status" value="1"/>
</dbReference>
<evidence type="ECO:0000313" key="6">
    <source>
        <dbReference type="EMBL" id="SSC14206.1"/>
    </source>
</evidence>
<evidence type="ECO:0000256" key="2">
    <source>
        <dbReference type="ARBA" id="ARBA00022723"/>
    </source>
</evidence>
<evidence type="ECO:0000313" key="7">
    <source>
        <dbReference type="Proteomes" id="UP000250796"/>
    </source>
</evidence>
<protein>
    <submittedName>
        <fullName evidence="6">Putative peptidase</fullName>
    </submittedName>
</protein>
<dbReference type="Pfam" id="PF07687">
    <property type="entry name" value="M20_dimer"/>
    <property type="match status" value="1"/>
</dbReference>
<name>A0A7Z7LHR5_9BACT</name>
<dbReference type="GO" id="GO:0008777">
    <property type="term" value="F:acetylornithine deacetylase activity"/>
    <property type="evidence" value="ECO:0007669"/>
    <property type="project" value="TreeGrafter"/>
</dbReference>
<dbReference type="PROSITE" id="PS00758">
    <property type="entry name" value="ARGE_DAPE_CPG2_1"/>
    <property type="match status" value="1"/>
</dbReference>
<accession>A0A7Z7LHR5</accession>
<dbReference type="InterPro" id="IPR002933">
    <property type="entry name" value="Peptidase_M20"/>
</dbReference>
<dbReference type="EMBL" id="LS974202">
    <property type="protein sequence ID" value="SSC14206.1"/>
    <property type="molecule type" value="Genomic_DNA"/>
</dbReference>
<dbReference type="InterPro" id="IPR050072">
    <property type="entry name" value="Peptidase_M20A"/>
</dbReference>
<evidence type="ECO:0000256" key="4">
    <source>
        <dbReference type="ARBA" id="ARBA00022833"/>
    </source>
</evidence>
<dbReference type="RefSeq" id="WP_169700596.1">
    <property type="nucleotide sequence ID" value="NZ_LS974202.1"/>
</dbReference>
<evidence type="ECO:0000256" key="1">
    <source>
        <dbReference type="ARBA" id="ARBA00001947"/>
    </source>
</evidence>
<dbReference type="Gene3D" id="3.40.630.10">
    <property type="entry name" value="Zn peptidases"/>
    <property type="match status" value="1"/>
</dbReference>
<dbReference type="SUPFAM" id="SSF55031">
    <property type="entry name" value="Bacterial exopeptidase dimerisation domain"/>
    <property type="match status" value="1"/>
</dbReference>
<keyword evidence="2" id="KW-0479">Metal-binding</keyword>
<dbReference type="InterPro" id="IPR036264">
    <property type="entry name" value="Bact_exopeptidase_dim_dom"/>
</dbReference>
<dbReference type="Gene3D" id="3.30.70.360">
    <property type="match status" value="1"/>
</dbReference>
<dbReference type="KEGG" id="minf:MESINF_2766"/>
<organism evidence="6 7">
    <name type="scientific">Mesotoga infera</name>
    <dbReference type="NCBI Taxonomy" id="1236046"/>
    <lineage>
        <taxon>Bacteria</taxon>
        <taxon>Thermotogati</taxon>
        <taxon>Thermotogota</taxon>
        <taxon>Thermotogae</taxon>
        <taxon>Kosmotogales</taxon>
        <taxon>Kosmotogaceae</taxon>
        <taxon>Mesotoga</taxon>
    </lineage>
</organism>
<evidence type="ECO:0000256" key="3">
    <source>
        <dbReference type="ARBA" id="ARBA00022801"/>
    </source>
</evidence>
<reference evidence="6 7" key="1">
    <citation type="submission" date="2017-01" db="EMBL/GenBank/DDBJ databases">
        <authorList>
            <person name="Erauso G."/>
        </authorList>
    </citation>
    <scope>NUCLEOTIDE SEQUENCE [LARGE SCALE GENOMIC DNA]</scope>
    <source>
        <strain evidence="6">MESINF1</strain>
    </source>
</reference>
<dbReference type="GO" id="GO:0006526">
    <property type="term" value="P:L-arginine biosynthetic process"/>
    <property type="evidence" value="ECO:0007669"/>
    <property type="project" value="TreeGrafter"/>
</dbReference>
<dbReference type="NCBIfam" id="TIGR03526">
    <property type="entry name" value="selenium_YgeY"/>
    <property type="match status" value="1"/>
</dbReference>
<evidence type="ECO:0000259" key="5">
    <source>
        <dbReference type="Pfam" id="PF07687"/>
    </source>
</evidence>
<keyword evidence="7" id="KW-1185">Reference proteome</keyword>
<dbReference type="NCBIfam" id="NF009555">
    <property type="entry name" value="PRK13004.1"/>
    <property type="match status" value="1"/>
</dbReference>
<dbReference type="GO" id="GO:0046872">
    <property type="term" value="F:metal ion binding"/>
    <property type="evidence" value="ECO:0007669"/>
    <property type="project" value="UniProtKB-KW"/>
</dbReference>
<dbReference type="InterPro" id="IPR001261">
    <property type="entry name" value="ArgE/DapE_CS"/>
</dbReference>
<dbReference type="InterPro" id="IPR011650">
    <property type="entry name" value="Peptidase_M20_dimer"/>
</dbReference>
<proteinExistence type="predicted"/>
<dbReference type="SUPFAM" id="SSF53187">
    <property type="entry name" value="Zn-dependent exopeptidases"/>
    <property type="match status" value="1"/>
</dbReference>
<keyword evidence="4" id="KW-0862">Zinc</keyword>
<dbReference type="Proteomes" id="UP000250796">
    <property type="component" value="Chromosome MESINF"/>
</dbReference>
<dbReference type="Pfam" id="PF01546">
    <property type="entry name" value="Peptidase_M20"/>
    <property type="match status" value="1"/>
</dbReference>
<sequence length="396" mass="43978">MKGSLLSKAESYRDDLANFLRDLVSIKSFSAGEREAVERIRREMEKVGFDEVIVDGLGNILGRIGNGKKVIAMDAHIDTVEVGNEKLWKVDPFSGEMKDGVIYGRGASDQKAGMAAMVYGAKIMMEEGLTGDFTLYVTGTVMEEDCDGLCWRYIIERDGIRPDFVVITEPTNLNIYRGHRGRMELQIRTVGRSCHASAPERGVNAIYKMARIIAEIERLNERLKDDRFLGKGTIAVTQIFFKSPSQNAVADECTIQLDRRLTAGETKESVVEELKGAIALAGEEAEIIELFYDRPSYTGLSFPVEKYFPTWVMEEDSGIVRKTVATYREVFGADPLVDKWTFSTNGIATAGVFSIPTIGFGPANEIYAHSPDDQCPVDHLVRAAAMYALLPLRLSQ</sequence>
<keyword evidence="3" id="KW-0378">Hydrolase</keyword>
<dbReference type="PANTHER" id="PTHR43808:SF31">
    <property type="entry name" value="N-ACETYL-L-CITRULLINE DEACETYLASE"/>
    <property type="match status" value="1"/>
</dbReference>